<reference evidence="3" key="1">
    <citation type="journal article" date="2019" name="Int. J. Syst. Evol. Microbiol.">
        <title>The Global Catalogue of Microorganisms (GCM) 10K type strain sequencing project: providing services to taxonomists for standard genome sequencing and annotation.</title>
        <authorList>
            <consortium name="The Broad Institute Genomics Platform"/>
            <consortium name="The Broad Institute Genome Sequencing Center for Infectious Disease"/>
            <person name="Wu L."/>
            <person name="Ma J."/>
        </authorList>
    </citation>
    <scope>NUCLEOTIDE SEQUENCE [LARGE SCALE GENOMIC DNA]</scope>
    <source>
        <strain evidence="3">KCTC 22437</strain>
    </source>
</reference>
<organism evidence="2 3">
    <name type="scientific">Mucilaginibacter ximonensis</name>
    <dbReference type="NCBI Taxonomy" id="538021"/>
    <lineage>
        <taxon>Bacteria</taxon>
        <taxon>Pseudomonadati</taxon>
        <taxon>Bacteroidota</taxon>
        <taxon>Sphingobacteriia</taxon>
        <taxon>Sphingobacteriales</taxon>
        <taxon>Sphingobacteriaceae</taxon>
        <taxon>Mucilaginibacter</taxon>
    </lineage>
</organism>
<dbReference type="EMBL" id="JBHUPD010000004">
    <property type="protein sequence ID" value="MFD2874562.1"/>
    <property type="molecule type" value="Genomic_DNA"/>
</dbReference>
<comment type="caution">
    <text evidence="2">The sequence shown here is derived from an EMBL/GenBank/DDBJ whole genome shotgun (WGS) entry which is preliminary data.</text>
</comment>
<feature type="transmembrane region" description="Helical" evidence="1">
    <location>
        <begin position="7"/>
        <end position="26"/>
    </location>
</feature>
<evidence type="ECO:0000256" key="1">
    <source>
        <dbReference type="SAM" id="Phobius"/>
    </source>
</evidence>
<keyword evidence="3" id="KW-1185">Reference proteome</keyword>
<sequence length="88" mass="10436">MEELIRFLFITIAILYIVRAILRWAIPALFQSVVNKAQQQYNNQANYQQNRQQQPSGRVTVEYIPEKKEKKTHFSDKAGDFVDYEEVK</sequence>
<keyword evidence="1" id="KW-0472">Membrane</keyword>
<name>A0ABW5YIF5_9SPHI</name>
<dbReference type="Pfam" id="PF16118">
    <property type="entry name" value="DUF4834"/>
    <property type="match status" value="1"/>
</dbReference>
<protein>
    <submittedName>
        <fullName evidence="2">DUF4834 family protein</fullName>
    </submittedName>
</protein>
<accession>A0ABW5YIF5</accession>
<keyword evidence="1" id="KW-1133">Transmembrane helix</keyword>
<dbReference type="Proteomes" id="UP001597557">
    <property type="component" value="Unassembled WGS sequence"/>
</dbReference>
<dbReference type="InterPro" id="IPR032272">
    <property type="entry name" value="DUF4834"/>
</dbReference>
<evidence type="ECO:0000313" key="3">
    <source>
        <dbReference type="Proteomes" id="UP001597557"/>
    </source>
</evidence>
<proteinExistence type="predicted"/>
<gene>
    <name evidence="2" type="ORF">ACFS5N_18910</name>
</gene>
<evidence type="ECO:0000313" key="2">
    <source>
        <dbReference type="EMBL" id="MFD2874562.1"/>
    </source>
</evidence>
<dbReference type="RefSeq" id="WP_377189474.1">
    <property type="nucleotide sequence ID" value="NZ_JBHUPD010000004.1"/>
</dbReference>
<keyword evidence="1" id="KW-0812">Transmembrane</keyword>